<name>A0A5J6N137_9PROT</name>
<organism evidence="4 5">
    <name type="scientific">Hypericibacter adhaerens</name>
    <dbReference type="NCBI Taxonomy" id="2602016"/>
    <lineage>
        <taxon>Bacteria</taxon>
        <taxon>Pseudomonadati</taxon>
        <taxon>Pseudomonadota</taxon>
        <taxon>Alphaproteobacteria</taxon>
        <taxon>Rhodospirillales</taxon>
        <taxon>Dongiaceae</taxon>
        <taxon>Hypericibacter</taxon>
    </lineage>
</organism>
<proteinExistence type="predicted"/>
<evidence type="ECO:0000313" key="4">
    <source>
        <dbReference type="EMBL" id="QEX20616.1"/>
    </source>
</evidence>
<keyword evidence="2" id="KW-0732">Signal</keyword>
<sequence length="208" mass="20739">MKSKIRSCLAALALVCTSAVAAGAAAPSSTVRVALLDMTAVAGGGAGVGMMGYGPGMMGPWGAGPGAGGMMGYGPGMMGAWGNGPSGGMMGGGMMGGGMMGHGMMTVRADQDSVPAGTVTLDITNWSRSVVHEVLVVAVDSPTAPLPYDYNSWRVVEDQIKVAGDSGELSPNVSKTLELNLSPGTYLLICNVAGHYAAGMALPLTVTP</sequence>
<evidence type="ECO:0000256" key="1">
    <source>
        <dbReference type="ARBA" id="ARBA00022723"/>
    </source>
</evidence>
<dbReference type="Gene3D" id="2.60.40.420">
    <property type="entry name" value="Cupredoxins - blue copper proteins"/>
    <property type="match status" value="1"/>
</dbReference>
<evidence type="ECO:0000313" key="5">
    <source>
        <dbReference type="Proteomes" id="UP000325797"/>
    </source>
</evidence>
<dbReference type="KEGG" id="hadh:FRZ61_05340"/>
<evidence type="ECO:0000256" key="2">
    <source>
        <dbReference type="SAM" id="SignalP"/>
    </source>
</evidence>
<keyword evidence="5" id="KW-1185">Reference proteome</keyword>
<feature type="domain" description="Sulfocyanin-like C-terminal" evidence="3">
    <location>
        <begin position="114"/>
        <end position="206"/>
    </location>
</feature>
<accession>A0A5J6N137</accession>
<dbReference type="InterPro" id="IPR008972">
    <property type="entry name" value="Cupredoxin"/>
</dbReference>
<keyword evidence="1" id="KW-0479">Metal-binding</keyword>
<dbReference type="GO" id="GO:0046872">
    <property type="term" value="F:metal ion binding"/>
    <property type="evidence" value="ECO:0007669"/>
    <property type="project" value="UniProtKB-KW"/>
</dbReference>
<dbReference type="Proteomes" id="UP000325797">
    <property type="component" value="Chromosome"/>
</dbReference>
<dbReference type="Pfam" id="PF06525">
    <property type="entry name" value="SoxE"/>
    <property type="match status" value="1"/>
</dbReference>
<dbReference type="RefSeq" id="WP_191909268.1">
    <property type="nucleotide sequence ID" value="NZ_CP042582.1"/>
</dbReference>
<dbReference type="AlphaFoldDB" id="A0A5J6N137"/>
<dbReference type="EMBL" id="CP042582">
    <property type="protein sequence ID" value="QEX20616.1"/>
    <property type="molecule type" value="Genomic_DNA"/>
</dbReference>
<reference evidence="4 5" key="1">
    <citation type="submission" date="2019-08" db="EMBL/GenBank/DDBJ databases">
        <title>Hyperibacter terrae gen. nov., sp. nov. and Hyperibacter viscosus sp. nov., two new members in the family Rhodospirillaceae isolated from the rhizosphere of Hypericum perforatum.</title>
        <authorList>
            <person name="Noviana Z."/>
        </authorList>
    </citation>
    <scope>NUCLEOTIDE SEQUENCE [LARGE SCALE GENOMIC DNA]</scope>
    <source>
        <strain evidence="4 5">R5959</strain>
    </source>
</reference>
<dbReference type="InterPro" id="IPR033138">
    <property type="entry name" value="Cu_oxidase_CS"/>
</dbReference>
<evidence type="ECO:0000259" key="3">
    <source>
        <dbReference type="Pfam" id="PF06525"/>
    </source>
</evidence>
<dbReference type="PROSITE" id="PS00079">
    <property type="entry name" value="MULTICOPPER_OXIDASE1"/>
    <property type="match status" value="1"/>
</dbReference>
<feature type="chain" id="PRO_5023896570" description="Sulfocyanin-like C-terminal domain-containing protein" evidence="2">
    <location>
        <begin position="22"/>
        <end position="208"/>
    </location>
</feature>
<protein>
    <recommendedName>
        <fullName evidence="3">Sulfocyanin-like C-terminal domain-containing protein</fullName>
    </recommendedName>
</protein>
<gene>
    <name evidence="4" type="ORF">FRZ61_05340</name>
</gene>
<feature type="signal peptide" evidence="2">
    <location>
        <begin position="1"/>
        <end position="21"/>
    </location>
</feature>
<dbReference type="InterPro" id="IPR049544">
    <property type="entry name" value="SoxE-like_C"/>
</dbReference>
<dbReference type="SUPFAM" id="SSF49503">
    <property type="entry name" value="Cupredoxins"/>
    <property type="match status" value="1"/>
</dbReference>